<protein>
    <submittedName>
        <fullName evidence="1">Uncharacterized protein</fullName>
    </submittedName>
</protein>
<proteinExistence type="predicted"/>
<dbReference type="EMBL" id="VWGP01000005">
    <property type="protein sequence ID" value="KAA4538488.1"/>
    <property type="molecule type" value="Genomic_DNA"/>
</dbReference>
<dbReference type="Proteomes" id="UP000478493">
    <property type="component" value="Unassembled WGS sequence"/>
</dbReference>
<accession>A0A5M5M9S8</accession>
<name>A0A5M5M9S8_BACOV</name>
<comment type="caution">
    <text evidence="1">The sequence shown here is derived from an EMBL/GenBank/DDBJ whole genome shotgun (WGS) entry which is preliminary data.</text>
</comment>
<organism evidence="1 2">
    <name type="scientific">Bacteroides ovatus</name>
    <dbReference type="NCBI Taxonomy" id="28116"/>
    <lineage>
        <taxon>Bacteria</taxon>
        <taxon>Pseudomonadati</taxon>
        <taxon>Bacteroidota</taxon>
        <taxon>Bacteroidia</taxon>
        <taxon>Bacteroidales</taxon>
        <taxon>Bacteroidaceae</taxon>
        <taxon>Bacteroides</taxon>
    </lineage>
</organism>
<evidence type="ECO:0000313" key="1">
    <source>
        <dbReference type="EMBL" id="KAA4538488.1"/>
    </source>
</evidence>
<evidence type="ECO:0000313" key="2">
    <source>
        <dbReference type="Proteomes" id="UP000478493"/>
    </source>
</evidence>
<sequence>MMLNRVSLNTIGLNRIGLNRIGKPSRGSSERPYIDPEVLASLKAVCICYGKSNDDPDRAVVKNLVDPDNPFVISNAAYTEGSGYADKGSPYYGAFVTDGIDDLITATKTVQEMLGGSNEITVVSMIHKMSSDANWSNLIGELKENHTFVANRVINTDKTGIYGYTYDGSKDAVVINNILGDEKDYTCRTAISLGLNNKYYVTGFENVGTIQGVLQVAWYWTFIANKVLTTDQINQVIAYFNLDRTLKPDILCNTIKQGITNENHAEFGDKLIDFSDNGRDIQLNNIAWKGDSGIGKYATDFTSWLNKPTETSHSKSILEAGNVLRTKSATSSMKVKVQFDKEAIGLSFRYFEGGVSKFIYINSNGEYSLPPLEEVGVNEWEGFSNNSSSSVTITQIPSHAGALCLDGVNDFGKVTGMPVYKDYTVVTDREIFANIGAILSKNNPGAFVETVGNSVYSFGQATSGLNFISTRSISYLSKYSYCGQSITAGAAEDGTDMWLGTIRDNDSRFFNGAIYSLMTFPYSMSEFLIERQLKKHKLGTLYPNMVEFRPIVKSNLPYSSISYSVNPGEYISVDSMVTITVTLPNTSDKLMEVSCNAISDISISGDNGVYEITGKVVKSPQKINMIISSYLTMLNNETLISNETLIKNE</sequence>
<dbReference type="RefSeq" id="WP_130060892.1">
    <property type="nucleotide sequence ID" value="NZ_RCXR01000007.1"/>
</dbReference>
<reference evidence="1 2" key="1">
    <citation type="journal article" date="2019" name="Nat. Med.">
        <title>A library of human gut bacterial isolates paired with longitudinal multiomics data enables mechanistic microbiome research.</title>
        <authorList>
            <person name="Poyet M."/>
            <person name="Groussin M."/>
            <person name="Gibbons S.M."/>
            <person name="Avila-Pacheco J."/>
            <person name="Jiang X."/>
            <person name="Kearney S.M."/>
            <person name="Perrotta A.R."/>
            <person name="Berdy B."/>
            <person name="Zhao S."/>
            <person name="Lieberman T.D."/>
            <person name="Swanson P.K."/>
            <person name="Smith M."/>
            <person name="Roesemann S."/>
            <person name="Alexander J.E."/>
            <person name="Rich S.A."/>
            <person name="Livny J."/>
            <person name="Vlamakis H."/>
            <person name="Clish C."/>
            <person name="Bullock K."/>
            <person name="Deik A."/>
            <person name="Scott J."/>
            <person name="Pierce K.A."/>
            <person name="Xavier R.J."/>
            <person name="Alm E.J."/>
        </authorList>
    </citation>
    <scope>NUCLEOTIDE SEQUENCE [LARGE SCALE GENOMIC DNA]</scope>
    <source>
        <strain evidence="1 2">BIOML-A41</strain>
    </source>
</reference>
<gene>
    <name evidence="1" type="ORF">F3B85_09640</name>
</gene>
<dbReference type="AlphaFoldDB" id="A0A5M5M9S8"/>